<name>A0A9D4Q4W6_RHISA</name>
<accession>A0A9D4Q4W6</accession>
<keyword evidence="2" id="KW-1185">Reference proteome</keyword>
<protein>
    <submittedName>
        <fullName evidence="1">Uncharacterized protein</fullName>
    </submittedName>
</protein>
<proteinExistence type="predicted"/>
<evidence type="ECO:0000313" key="2">
    <source>
        <dbReference type="Proteomes" id="UP000821837"/>
    </source>
</evidence>
<dbReference type="Proteomes" id="UP000821837">
    <property type="component" value="Unassembled WGS sequence"/>
</dbReference>
<comment type="caution">
    <text evidence="1">The sequence shown here is derived from an EMBL/GenBank/DDBJ whole genome shotgun (WGS) entry which is preliminary data.</text>
</comment>
<reference evidence="1" key="1">
    <citation type="journal article" date="2020" name="Cell">
        <title>Large-Scale Comparative Analyses of Tick Genomes Elucidate Their Genetic Diversity and Vector Capacities.</title>
        <authorList>
            <consortium name="Tick Genome and Microbiome Consortium (TIGMIC)"/>
            <person name="Jia N."/>
            <person name="Wang J."/>
            <person name="Shi W."/>
            <person name="Du L."/>
            <person name="Sun Y."/>
            <person name="Zhan W."/>
            <person name="Jiang J.F."/>
            <person name="Wang Q."/>
            <person name="Zhang B."/>
            <person name="Ji P."/>
            <person name="Bell-Sakyi L."/>
            <person name="Cui X.M."/>
            <person name="Yuan T.T."/>
            <person name="Jiang B.G."/>
            <person name="Yang W.F."/>
            <person name="Lam T.T."/>
            <person name="Chang Q.C."/>
            <person name="Ding S.J."/>
            <person name="Wang X.J."/>
            <person name="Zhu J.G."/>
            <person name="Ruan X.D."/>
            <person name="Zhao L."/>
            <person name="Wei J.T."/>
            <person name="Ye R.Z."/>
            <person name="Que T.C."/>
            <person name="Du C.H."/>
            <person name="Zhou Y.H."/>
            <person name="Cheng J.X."/>
            <person name="Dai P.F."/>
            <person name="Guo W.B."/>
            <person name="Han X.H."/>
            <person name="Huang E.J."/>
            <person name="Li L.F."/>
            <person name="Wei W."/>
            <person name="Gao Y.C."/>
            <person name="Liu J.Z."/>
            <person name="Shao H.Z."/>
            <person name="Wang X."/>
            <person name="Wang C.C."/>
            <person name="Yang T.C."/>
            <person name="Huo Q.B."/>
            <person name="Li W."/>
            <person name="Chen H.Y."/>
            <person name="Chen S.E."/>
            <person name="Zhou L.G."/>
            <person name="Ni X.B."/>
            <person name="Tian J.H."/>
            <person name="Sheng Y."/>
            <person name="Liu T."/>
            <person name="Pan Y.S."/>
            <person name="Xia L.Y."/>
            <person name="Li J."/>
            <person name="Zhao F."/>
            <person name="Cao W.C."/>
        </authorList>
    </citation>
    <scope>NUCLEOTIDE SEQUENCE</scope>
    <source>
        <strain evidence="1">Rsan-2018</strain>
    </source>
</reference>
<dbReference type="VEuPathDB" id="VectorBase:RSAN_030943"/>
<organism evidence="1 2">
    <name type="scientific">Rhipicephalus sanguineus</name>
    <name type="common">Brown dog tick</name>
    <name type="synonym">Ixodes sanguineus</name>
    <dbReference type="NCBI Taxonomy" id="34632"/>
    <lineage>
        <taxon>Eukaryota</taxon>
        <taxon>Metazoa</taxon>
        <taxon>Ecdysozoa</taxon>
        <taxon>Arthropoda</taxon>
        <taxon>Chelicerata</taxon>
        <taxon>Arachnida</taxon>
        <taxon>Acari</taxon>
        <taxon>Parasitiformes</taxon>
        <taxon>Ixodida</taxon>
        <taxon>Ixodoidea</taxon>
        <taxon>Ixodidae</taxon>
        <taxon>Rhipicephalinae</taxon>
        <taxon>Rhipicephalus</taxon>
        <taxon>Rhipicephalus</taxon>
    </lineage>
</organism>
<sequence length="161" mass="18066">MQPVRSSNDLQGLRCLYDTVQSQTRALKYLGVPEDNYSAMLYPILLKSLPHDIVIDFTKTIARQSTQQRGQGGNTGQHSQELKASIQSLLFFIQNEVESRERSVLHISVEENAKMVMLEETQTTEDGQAIAEGLCKELGIGDESLISGSYIDMLPHQPLWQ</sequence>
<reference evidence="1" key="2">
    <citation type="submission" date="2021-09" db="EMBL/GenBank/DDBJ databases">
        <authorList>
            <person name="Jia N."/>
            <person name="Wang J."/>
            <person name="Shi W."/>
            <person name="Du L."/>
            <person name="Sun Y."/>
            <person name="Zhan W."/>
            <person name="Jiang J."/>
            <person name="Wang Q."/>
            <person name="Zhang B."/>
            <person name="Ji P."/>
            <person name="Sakyi L.B."/>
            <person name="Cui X."/>
            <person name="Yuan T."/>
            <person name="Jiang B."/>
            <person name="Yang W."/>
            <person name="Lam T.T.-Y."/>
            <person name="Chang Q."/>
            <person name="Ding S."/>
            <person name="Wang X."/>
            <person name="Zhu J."/>
            <person name="Ruan X."/>
            <person name="Zhao L."/>
            <person name="Wei J."/>
            <person name="Que T."/>
            <person name="Du C."/>
            <person name="Cheng J."/>
            <person name="Dai P."/>
            <person name="Han X."/>
            <person name="Huang E."/>
            <person name="Gao Y."/>
            <person name="Liu J."/>
            <person name="Shao H."/>
            <person name="Ye R."/>
            <person name="Li L."/>
            <person name="Wei W."/>
            <person name="Wang X."/>
            <person name="Wang C."/>
            <person name="Huo Q."/>
            <person name="Li W."/>
            <person name="Guo W."/>
            <person name="Chen H."/>
            <person name="Chen S."/>
            <person name="Zhou L."/>
            <person name="Zhou L."/>
            <person name="Ni X."/>
            <person name="Tian J."/>
            <person name="Zhou Y."/>
            <person name="Sheng Y."/>
            <person name="Liu T."/>
            <person name="Pan Y."/>
            <person name="Xia L."/>
            <person name="Li J."/>
            <person name="Zhao F."/>
            <person name="Cao W."/>
        </authorList>
    </citation>
    <scope>NUCLEOTIDE SEQUENCE</scope>
    <source>
        <strain evidence="1">Rsan-2018</strain>
        <tissue evidence="1">Larvae</tissue>
    </source>
</reference>
<gene>
    <name evidence="1" type="ORF">HPB52_004509</name>
</gene>
<dbReference type="AlphaFoldDB" id="A0A9D4Q4W6"/>
<evidence type="ECO:0000313" key="1">
    <source>
        <dbReference type="EMBL" id="KAH7967972.1"/>
    </source>
</evidence>
<dbReference type="EMBL" id="JABSTV010001248">
    <property type="protein sequence ID" value="KAH7967972.1"/>
    <property type="molecule type" value="Genomic_DNA"/>
</dbReference>
<dbReference type="VEuPathDB" id="VectorBase:RSAN_044582"/>